<dbReference type="EMBL" id="MT142511">
    <property type="protein sequence ID" value="QJA83495.1"/>
    <property type="molecule type" value="Genomic_DNA"/>
</dbReference>
<name>A0A6H1ZHT9_9ZZZZ</name>
<evidence type="ECO:0000313" key="4">
    <source>
        <dbReference type="EMBL" id="QJI00834.1"/>
    </source>
</evidence>
<evidence type="ECO:0000313" key="3">
    <source>
        <dbReference type="EMBL" id="QJA83495.1"/>
    </source>
</evidence>
<evidence type="ECO:0000313" key="1">
    <source>
        <dbReference type="EMBL" id="QJA47042.1"/>
    </source>
</evidence>
<organism evidence="1">
    <name type="scientific">viral metagenome</name>
    <dbReference type="NCBI Taxonomy" id="1070528"/>
    <lineage>
        <taxon>unclassified sequences</taxon>
        <taxon>metagenomes</taxon>
        <taxon>organismal metagenomes</taxon>
    </lineage>
</organism>
<dbReference type="EMBL" id="MT141413">
    <property type="protein sequence ID" value="QJA60578.1"/>
    <property type="molecule type" value="Genomic_DNA"/>
</dbReference>
<sequence length="95" mass="10805">MKITSEDIAELSEIIKEVDQFRPLVTMILDTLKSFGPELKQIPESIVLWGIDLKIAMIKRIEDAGFSREEAILLVIDFRLALQEAILRASTAYNK</sequence>
<dbReference type="EMBL" id="MT144029">
    <property type="protein sequence ID" value="QJA47042.1"/>
    <property type="molecule type" value="Genomic_DNA"/>
</dbReference>
<reference evidence="1" key="1">
    <citation type="submission" date="2020-03" db="EMBL/GenBank/DDBJ databases">
        <title>The deep terrestrial virosphere.</title>
        <authorList>
            <person name="Holmfeldt K."/>
            <person name="Nilsson E."/>
            <person name="Simone D."/>
            <person name="Lopez-Fernandez M."/>
            <person name="Wu X."/>
            <person name="de Brujin I."/>
            <person name="Lundin D."/>
            <person name="Andersson A."/>
            <person name="Bertilsson S."/>
            <person name="Dopson M."/>
        </authorList>
    </citation>
    <scope>NUCLEOTIDE SEQUENCE</scope>
    <source>
        <strain evidence="3">MM415A00279</strain>
        <strain evidence="2">MM415B01091</strain>
        <strain evidence="1">TM448A00597</strain>
        <strain evidence="4">TM448B02123</strain>
    </source>
</reference>
<accession>A0A6H1ZHT9</accession>
<dbReference type="EMBL" id="MT144879">
    <property type="protein sequence ID" value="QJI00834.1"/>
    <property type="molecule type" value="Genomic_DNA"/>
</dbReference>
<proteinExistence type="predicted"/>
<evidence type="ECO:0000313" key="2">
    <source>
        <dbReference type="EMBL" id="QJA60578.1"/>
    </source>
</evidence>
<protein>
    <submittedName>
        <fullName evidence="1">Uncharacterized protein</fullName>
    </submittedName>
</protein>
<dbReference type="AlphaFoldDB" id="A0A6H1ZHT9"/>
<gene>
    <name evidence="3" type="ORF">MM415A00279_0053</name>
    <name evidence="2" type="ORF">MM415B01091_0030</name>
    <name evidence="1" type="ORF">TM448A00597_0027</name>
    <name evidence="4" type="ORF">TM448B02123_0008</name>
</gene>